<organism evidence="2 3">
    <name type="scientific">Nostoc minutum NIES-26</name>
    <dbReference type="NCBI Taxonomy" id="1844469"/>
    <lineage>
        <taxon>Bacteria</taxon>
        <taxon>Bacillati</taxon>
        <taxon>Cyanobacteriota</taxon>
        <taxon>Cyanophyceae</taxon>
        <taxon>Nostocales</taxon>
        <taxon>Nostocaceae</taxon>
        <taxon>Nostoc</taxon>
    </lineage>
</organism>
<dbReference type="NCBIfam" id="TIGR02595">
    <property type="entry name" value="PEP_CTERM"/>
    <property type="match status" value="1"/>
</dbReference>
<keyword evidence="1" id="KW-0732">Signal</keyword>
<dbReference type="Proteomes" id="UP000252107">
    <property type="component" value="Unassembled WGS sequence"/>
</dbReference>
<protein>
    <recommendedName>
        <fullName evidence="4">PEP-CTERM sorting domain-containing protein</fullName>
    </recommendedName>
</protein>
<sequence length="191" mass="20244">MKLAKQLGAIAAGVAFHFAAVNAKPAEAAFVGAYDPSRWTLINIDADGYVNTSGVPAQIQLYGGDTNSNSPGTTDYKITAVADGVVKFKWNYLTEETGDGAAYDPFSFVKNDISTDIFSSPLETTGQGTYSTTVVAGDVFSFRVTTVDNRLGRGNVTISNFNAPVPEPLTIGGSVVALGFGWWLKRRQTAS</sequence>
<evidence type="ECO:0000256" key="1">
    <source>
        <dbReference type="SAM" id="SignalP"/>
    </source>
</evidence>
<name>A0A367RW44_9NOSO</name>
<comment type="caution">
    <text evidence="2">The sequence shown here is derived from an EMBL/GenBank/DDBJ whole genome shotgun (WGS) entry which is preliminary data.</text>
</comment>
<evidence type="ECO:0008006" key="4">
    <source>
        <dbReference type="Google" id="ProtNLM"/>
    </source>
</evidence>
<feature type="signal peptide" evidence="1">
    <location>
        <begin position="1"/>
        <end position="23"/>
    </location>
</feature>
<dbReference type="InterPro" id="IPR013424">
    <property type="entry name" value="Ice-binding_C"/>
</dbReference>
<evidence type="ECO:0000313" key="2">
    <source>
        <dbReference type="EMBL" id="RCJ40189.1"/>
    </source>
</evidence>
<evidence type="ECO:0000313" key="3">
    <source>
        <dbReference type="Proteomes" id="UP000252107"/>
    </source>
</evidence>
<reference evidence="2" key="1">
    <citation type="submission" date="2016-04" db="EMBL/GenBank/DDBJ databases">
        <authorList>
            <person name="Tabuchi Yagui T.R."/>
        </authorList>
    </citation>
    <scope>NUCLEOTIDE SEQUENCE [LARGE SCALE GENOMIC DNA]</scope>
    <source>
        <strain evidence="2">NIES-26</strain>
    </source>
</reference>
<dbReference type="AlphaFoldDB" id="A0A367RW44"/>
<keyword evidence="3" id="KW-1185">Reference proteome</keyword>
<dbReference type="NCBIfam" id="TIGR04155">
    <property type="entry name" value="cyano_PEP"/>
    <property type="match status" value="1"/>
</dbReference>
<dbReference type="EMBL" id="LXQD01000054">
    <property type="protein sequence ID" value="RCJ40189.1"/>
    <property type="molecule type" value="Genomic_DNA"/>
</dbReference>
<accession>A0A367RW44</accession>
<gene>
    <name evidence="2" type="ORF">A6770_10600</name>
</gene>
<proteinExistence type="predicted"/>
<dbReference type="InterPro" id="IPR026374">
    <property type="entry name" value="Cyano_PEP"/>
</dbReference>
<feature type="chain" id="PRO_5016952546" description="PEP-CTERM sorting domain-containing protein" evidence="1">
    <location>
        <begin position="24"/>
        <end position="191"/>
    </location>
</feature>